<evidence type="ECO:0000313" key="3">
    <source>
        <dbReference type="EMBL" id="KAG5636794.1"/>
    </source>
</evidence>
<dbReference type="EMBL" id="JABCKI010005892">
    <property type="protein sequence ID" value="KAG5636794.1"/>
    <property type="molecule type" value="Genomic_DNA"/>
</dbReference>
<name>A0A9P7K552_9AGAR</name>
<accession>A0A9P7K552</accession>
<evidence type="ECO:0000259" key="2">
    <source>
        <dbReference type="Pfam" id="PF14478"/>
    </source>
</evidence>
<keyword evidence="4" id="KW-1185">Reference proteome</keyword>
<gene>
    <name evidence="3" type="ORF">H0H81_006815</name>
</gene>
<dbReference type="Pfam" id="PF14478">
    <property type="entry name" value="DUF4430"/>
    <property type="match status" value="1"/>
</dbReference>
<dbReference type="InterPro" id="IPR027954">
    <property type="entry name" value="Transcobalamin-like_C"/>
</dbReference>
<dbReference type="AlphaFoldDB" id="A0A9P7K552"/>
<protein>
    <recommendedName>
        <fullName evidence="2">Transcobalamin-like C-terminal domain-containing protein</fullName>
    </recommendedName>
</protein>
<comment type="caution">
    <text evidence="3">The sequence shown here is derived from an EMBL/GenBank/DDBJ whole genome shotgun (WGS) entry which is preliminary data.</text>
</comment>
<dbReference type="OrthoDB" id="10007757at2759"/>
<keyword evidence="1" id="KW-0732">Signal</keyword>
<dbReference type="Gene3D" id="2.170.130.30">
    <property type="match status" value="1"/>
</dbReference>
<evidence type="ECO:0000256" key="1">
    <source>
        <dbReference type="SAM" id="SignalP"/>
    </source>
</evidence>
<reference evidence="3" key="1">
    <citation type="submission" date="2021-02" db="EMBL/GenBank/DDBJ databases">
        <authorList>
            <person name="Nieuwenhuis M."/>
            <person name="Van De Peppel L.J.J."/>
        </authorList>
    </citation>
    <scope>NUCLEOTIDE SEQUENCE</scope>
    <source>
        <strain evidence="3">D49</strain>
    </source>
</reference>
<dbReference type="Proteomes" id="UP000717328">
    <property type="component" value="Unassembled WGS sequence"/>
</dbReference>
<feature type="chain" id="PRO_5040443623" description="Transcobalamin-like C-terminal domain-containing protein" evidence="1">
    <location>
        <begin position="22"/>
        <end position="231"/>
    </location>
</feature>
<evidence type="ECO:0000313" key="4">
    <source>
        <dbReference type="Proteomes" id="UP000717328"/>
    </source>
</evidence>
<feature type="domain" description="Transcobalamin-like C-terminal" evidence="2">
    <location>
        <begin position="102"/>
        <end position="150"/>
    </location>
</feature>
<reference evidence="3" key="2">
    <citation type="submission" date="2021-10" db="EMBL/GenBank/DDBJ databases">
        <title>Phylogenomics reveals ancestral predisposition of the termite-cultivated fungus Termitomyces towards a domesticated lifestyle.</title>
        <authorList>
            <person name="Auxier B."/>
            <person name="Grum-Grzhimaylo A."/>
            <person name="Cardenas M.E."/>
            <person name="Lodge J.D."/>
            <person name="Laessoe T."/>
            <person name="Pedersen O."/>
            <person name="Smith M.E."/>
            <person name="Kuyper T.W."/>
            <person name="Franco-Molano E.A."/>
            <person name="Baroni T.J."/>
            <person name="Aanen D.K."/>
        </authorList>
    </citation>
    <scope>NUCLEOTIDE SEQUENCE</scope>
    <source>
        <strain evidence="3">D49</strain>
    </source>
</reference>
<proteinExistence type="predicted"/>
<sequence>MRRFSLITLGAFLLSAVPALGIPTNNTGTIVNLRIEGKDSTIYEGPIFTRGHYVETALGGSHRCDGTNLGANPNPGPTVTSALDDASKLKRFVWDGKFYPQYEDYLVSNIAGVLQTESTYWGIYVNYRLAEVGGCQQQVKLDDEVLWAYGTFEQPPLKLSGPNVARVGRPITLTVTNGVTGAPVAGALVDGETSDAVGKVSLTFSNGGVKAVKAKKANSIRSNGLVIVVAP</sequence>
<feature type="signal peptide" evidence="1">
    <location>
        <begin position="1"/>
        <end position="21"/>
    </location>
</feature>
<organism evidence="3 4">
    <name type="scientific">Sphagnurus paluster</name>
    <dbReference type="NCBI Taxonomy" id="117069"/>
    <lineage>
        <taxon>Eukaryota</taxon>
        <taxon>Fungi</taxon>
        <taxon>Dikarya</taxon>
        <taxon>Basidiomycota</taxon>
        <taxon>Agaricomycotina</taxon>
        <taxon>Agaricomycetes</taxon>
        <taxon>Agaricomycetidae</taxon>
        <taxon>Agaricales</taxon>
        <taxon>Tricholomatineae</taxon>
        <taxon>Lyophyllaceae</taxon>
        <taxon>Sphagnurus</taxon>
    </lineage>
</organism>